<keyword evidence="7" id="KW-0812">Transmembrane</keyword>
<dbReference type="Gene3D" id="1.10.630.10">
    <property type="entry name" value="Cytochrome P450"/>
    <property type="match status" value="1"/>
</dbReference>
<dbReference type="PANTHER" id="PTHR24300:SF403">
    <property type="entry name" value="CYTOCHROME P450 306A1"/>
    <property type="match status" value="1"/>
</dbReference>
<evidence type="ECO:0000256" key="5">
    <source>
        <dbReference type="PIRSR" id="PIRSR602401-1"/>
    </source>
</evidence>
<keyword evidence="8" id="KW-1185">Reference proteome</keyword>
<sequence>MSTLKLLATVICDYTNLITVFLAVFVFVLLYKLFQKPQNLPPGPRPWPLIGNLLTLSQVSCSVCFVTLKKAFSKFVFKFYTARMKTGNNVIWTLRQDSAHLQYVKWAQQYGAVFTVYYGPFPTVVINGMDNIQEALVNKPEIFSDRPRFTDGHGIIFAHYGPVWKEQRKFTMSGLRDFGFGRRSLEGKILKEAEALSRDIIRTDGRPFNISSMLQKAVTNVICSITFGARHDYQDNDFQTFLETIDTRLRASIIINIFSPVLRHLPILGKSAQKVHESNERSVQFVKMKADEHQRDFDSNDIRDFVDIYVKEIKSGQNENFTNAQLHKIIDDLIAAGTDTTSQSLYWILLYMVIYPDIQERAQQEISRVFGDSASPTTAKRTELPFTEAVISEVMRINPVTPLTVPHCTSSDTAIHGYDIPRGTAVHMNLWSVLRDPSLWEEPDQFKPERFLDNQGQYMKKDAFIPFSIGRRSCLGAQLAKMELFLFTAYLLQHFTFKLPEGAPPPSTVGKLGLSNGPRPYQLCAIPK</sequence>
<organism evidence="8 9">
    <name type="scientific">Branchiostoma belcheri</name>
    <name type="common">Amphioxus</name>
    <dbReference type="NCBI Taxonomy" id="7741"/>
    <lineage>
        <taxon>Eukaryota</taxon>
        <taxon>Metazoa</taxon>
        <taxon>Chordata</taxon>
        <taxon>Cephalochordata</taxon>
        <taxon>Leptocardii</taxon>
        <taxon>Amphioxiformes</taxon>
        <taxon>Branchiostomatidae</taxon>
        <taxon>Branchiostoma</taxon>
    </lineage>
</organism>
<protein>
    <submittedName>
        <fullName evidence="9">Cytochrome P450 2U1-like isoform X1</fullName>
    </submittedName>
</protein>
<evidence type="ECO:0000256" key="3">
    <source>
        <dbReference type="ARBA" id="ARBA00022723"/>
    </source>
</evidence>
<dbReference type="PANTHER" id="PTHR24300">
    <property type="entry name" value="CYTOCHROME P450 508A4-RELATED"/>
    <property type="match status" value="1"/>
</dbReference>
<dbReference type="GO" id="GO:0020037">
    <property type="term" value="F:heme binding"/>
    <property type="evidence" value="ECO:0007669"/>
    <property type="project" value="InterPro"/>
</dbReference>
<dbReference type="KEGG" id="bbel:109467880"/>
<dbReference type="InterPro" id="IPR002401">
    <property type="entry name" value="Cyt_P450_E_grp-I"/>
</dbReference>
<keyword evidence="7" id="KW-0472">Membrane</keyword>
<dbReference type="AlphaFoldDB" id="A0A6P4YI05"/>
<evidence type="ECO:0000313" key="9">
    <source>
        <dbReference type="RefSeq" id="XP_019621544.1"/>
    </source>
</evidence>
<feature type="binding site" description="axial binding residue" evidence="5">
    <location>
        <position position="474"/>
    </location>
    <ligand>
        <name>heme</name>
        <dbReference type="ChEBI" id="CHEBI:30413"/>
    </ligand>
    <ligandPart>
        <name>Fe</name>
        <dbReference type="ChEBI" id="CHEBI:18248"/>
    </ligandPart>
</feature>
<dbReference type="GO" id="GO:0006805">
    <property type="term" value="P:xenobiotic metabolic process"/>
    <property type="evidence" value="ECO:0007669"/>
    <property type="project" value="TreeGrafter"/>
</dbReference>
<keyword evidence="5 6" id="KW-0349">Heme</keyword>
<comment type="cofactor">
    <cofactor evidence="1 5">
        <name>heme</name>
        <dbReference type="ChEBI" id="CHEBI:30413"/>
    </cofactor>
</comment>
<dbReference type="GeneID" id="109467880"/>
<feature type="transmembrane region" description="Helical" evidence="7">
    <location>
        <begin position="7"/>
        <end position="29"/>
    </location>
</feature>
<dbReference type="RefSeq" id="XP_019621544.1">
    <property type="nucleotide sequence ID" value="XM_019765985.1"/>
</dbReference>
<gene>
    <name evidence="9" type="primary">LOC109467880</name>
</gene>
<dbReference type="InterPro" id="IPR017972">
    <property type="entry name" value="Cyt_P450_CS"/>
</dbReference>
<accession>A0A6P4YI05</accession>
<reference evidence="9" key="1">
    <citation type="submission" date="2025-08" db="UniProtKB">
        <authorList>
            <consortium name="RefSeq"/>
        </authorList>
    </citation>
    <scope>IDENTIFICATION</scope>
    <source>
        <tissue evidence="9">Gonad</tissue>
    </source>
</reference>
<dbReference type="OrthoDB" id="1844152at2759"/>
<dbReference type="GO" id="GO:0008395">
    <property type="term" value="F:steroid hydroxylase activity"/>
    <property type="evidence" value="ECO:0007669"/>
    <property type="project" value="TreeGrafter"/>
</dbReference>
<evidence type="ECO:0000256" key="6">
    <source>
        <dbReference type="RuleBase" id="RU000461"/>
    </source>
</evidence>
<evidence type="ECO:0000256" key="1">
    <source>
        <dbReference type="ARBA" id="ARBA00001971"/>
    </source>
</evidence>
<dbReference type="Pfam" id="PF00067">
    <property type="entry name" value="p450"/>
    <property type="match status" value="1"/>
</dbReference>
<dbReference type="InterPro" id="IPR036396">
    <property type="entry name" value="Cyt_P450_sf"/>
</dbReference>
<dbReference type="PRINTS" id="PR00385">
    <property type="entry name" value="P450"/>
</dbReference>
<keyword evidence="3 5" id="KW-0479">Metal-binding</keyword>
<dbReference type="GO" id="GO:0006082">
    <property type="term" value="P:organic acid metabolic process"/>
    <property type="evidence" value="ECO:0007669"/>
    <property type="project" value="TreeGrafter"/>
</dbReference>
<dbReference type="GO" id="GO:0005737">
    <property type="term" value="C:cytoplasm"/>
    <property type="evidence" value="ECO:0007669"/>
    <property type="project" value="TreeGrafter"/>
</dbReference>
<evidence type="ECO:0000256" key="7">
    <source>
        <dbReference type="SAM" id="Phobius"/>
    </source>
</evidence>
<comment type="similarity">
    <text evidence="2 6">Belongs to the cytochrome P450 family.</text>
</comment>
<dbReference type="SUPFAM" id="SSF48264">
    <property type="entry name" value="Cytochrome P450"/>
    <property type="match status" value="1"/>
</dbReference>
<dbReference type="GO" id="GO:0016712">
    <property type="term" value="F:oxidoreductase activity, acting on paired donors, with incorporation or reduction of molecular oxygen, reduced flavin or flavoprotein as one donor, and incorporation of one atom of oxygen"/>
    <property type="evidence" value="ECO:0007669"/>
    <property type="project" value="TreeGrafter"/>
</dbReference>
<evidence type="ECO:0000256" key="4">
    <source>
        <dbReference type="ARBA" id="ARBA00023004"/>
    </source>
</evidence>
<dbReference type="GO" id="GO:0005506">
    <property type="term" value="F:iron ion binding"/>
    <property type="evidence" value="ECO:0007669"/>
    <property type="project" value="InterPro"/>
</dbReference>
<dbReference type="InterPro" id="IPR001128">
    <property type="entry name" value="Cyt_P450"/>
</dbReference>
<keyword evidence="6" id="KW-0560">Oxidoreductase</keyword>
<name>A0A6P4YI05_BRABE</name>
<proteinExistence type="inferred from homology"/>
<keyword evidence="4 5" id="KW-0408">Iron</keyword>
<dbReference type="InterPro" id="IPR050182">
    <property type="entry name" value="Cytochrome_P450_fam2"/>
</dbReference>
<keyword evidence="6" id="KW-0503">Monooxygenase</keyword>
<dbReference type="PROSITE" id="PS00086">
    <property type="entry name" value="CYTOCHROME_P450"/>
    <property type="match status" value="1"/>
</dbReference>
<dbReference type="PRINTS" id="PR00463">
    <property type="entry name" value="EP450I"/>
</dbReference>
<keyword evidence="7" id="KW-1133">Transmembrane helix</keyword>
<evidence type="ECO:0000256" key="2">
    <source>
        <dbReference type="ARBA" id="ARBA00010617"/>
    </source>
</evidence>
<dbReference type="Proteomes" id="UP000515135">
    <property type="component" value="Unplaced"/>
</dbReference>
<evidence type="ECO:0000313" key="8">
    <source>
        <dbReference type="Proteomes" id="UP000515135"/>
    </source>
</evidence>